<feature type="domain" description="MurNAc-LAA" evidence="2">
    <location>
        <begin position="64"/>
        <end position="182"/>
    </location>
</feature>
<proteinExistence type="predicted"/>
<sequence>MNKPLVIWDAGHGGSDTGAHAFGTKEKDWTLEAALYLHNRSKELGIPTHIVREKDITLEALPRTTIVKNSGATFCISCHFNAFNSQAKGVETIYSIFKGSHDSKGLAEKIAYAISNEGMDFRRVFSRQGTNDFDYYYMHRMTGKVETVIVEFGFIDNEGDYDKLRFKEFRIKLYEATLRAFCEHTGNLYQLPNSSIDVLDEYYKVQIFAGSLSGAEKVAQEAENKGFETFIVKEKK</sequence>
<dbReference type="Gene3D" id="3.40.630.40">
    <property type="entry name" value="Zn-dependent exopeptidases"/>
    <property type="match status" value="1"/>
</dbReference>
<gene>
    <name evidence="3" type="ORF">Q5Y73_05560</name>
</gene>
<dbReference type="InterPro" id="IPR050695">
    <property type="entry name" value="N-acetylmuramoyl_amidase_3"/>
</dbReference>
<dbReference type="EC" id="3.5.1.28" evidence="3"/>
<evidence type="ECO:0000313" key="4">
    <source>
        <dbReference type="Proteomes" id="UP001231941"/>
    </source>
</evidence>
<evidence type="ECO:0000256" key="1">
    <source>
        <dbReference type="ARBA" id="ARBA00022801"/>
    </source>
</evidence>
<dbReference type="EMBL" id="JAVAMP010000001">
    <property type="protein sequence ID" value="MDP5273563.1"/>
    <property type="molecule type" value="Genomic_DNA"/>
</dbReference>
<dbReference type="SUPFAM" id="SSF53187">
    <property type="entry name" value="Zn-dependent exopeptidases"/>
    <property type="match status" value="1"/>
</dbReference>
<evidence type="ECO:0000259" key="2">
    <source>
        <dbReference type="SMART" id="SM00646"/>
    </source>
</evidence>
<comment type="caution">
    <text evidence="3">The sequence shown here is derived from an EMBL/GenBank/DDBJ whole genome shotgun (WGS) entry which is preliminary data.</text>
</comment>
<name>A0ABT9IW30_9BACL</name>
<dbReference type="CDD" id="cd02696">
    <property type="entry name" value="MurNAc-LAA"/>
    <property type="match status" value="1"/>
</dbReference>
<dbReference type="GO" id="GO:0008745">
    <property type="term" value="F:N-acetylmuramoyl-L-alanine amidase activity"/>
    <property type="evidence" value="ECO:0007669"/>
    <property type="project" value="UniProtKB-EC"/>
</dbReference>
<organism evidence="3 4">
    <name type="scientific">Chengkuizengella axinellae</name>
    <dbReference type="NCBI Taxonomy" id="3064388"/>
    <lineage>
        <taxon>Bacteria</taxon>
        <taxon>Bacillati</taxon>
        <taxon>Bacillota</taxon>
        <taxon>Bacilli</taxon>
        <taxon>Bacillales</taxon>
        <taxon>Paenibacillaceae</taxon>
        <taxon>Chengkuizengella</taxon>
    </lineage>
</organism>
<dbReference type="SMART" id="SM00646">
    <property type="entry name" value="Ami_3"/>
    <property type="match status" value="1"/>
</dbReference>
<protein>
    <submittedName>
        <fullName evidence="3">N-acetylmuramoyl-L-alanine amidase</fullName>
        <ecNumber evidence="3">3.5.1.28</ecNumber>
    </submittedName>
</protein>
<dbReference type="RefSeq" id="WP_305990824.1">
    <property type="nucleotide sequence ID" value="NZ_JAVAMP010000001.1"/>
</dbReference>
<dbReference type="InterPro" id="IPR002508">
    <property type="entry name" value="MurNAc-LAA_cat"/>
</dbReference>
<keyword evidence="1 3" id="KW-0378">Hydrolase</keyword>
<keyword evidence="4" id="KW-1185">Reference proteome</keyword>
<evidence type="ECO:0000313" key="3">
    <source>
        <dbReference type="EMBL" id="MDP5273563.1"/>
    </source>
</evidence>
<accession>A0ABT9IW30</accession>
<dbReference type="PANTHER" id="PTHR30404:SF0">
    <property type="entry name" value="N-ACETYLMURAMOYL-L-ALANINE AMIDASE AMIC"/>
    <property type="match status" value="1"/>
</dbReference>
<dbReference type="Pfam" id="PF01520">
    <property type="entry name" value="Amidase_3"/>
    <property type="match status" value="1"/>
</dbReference>
<dbReference type="Proteomes" id="UP001231941">
    <property type="component" value="Unassembled WGS sequence"/>
</dbReference>
<dbReference type="PANTHER" id="PTHR30404">
    <property type="entry name" value="N-ACETYLMURAMOYL-L-ALANINE AMIDASE"/>
    <property type="match status" value="1"/>
</dbReference>
<reference evidence="3 4" key="1">
    <citation type="submission" date="2023-08" db="EMBL/GenBank/DDBJ databases">
        <authorList>
            <person name="Park J.-S."/>
        </authorList>
    </citation>
    <scope>NUCLEOTIDE SEQUENCE [LARGE SCALE GENOMIC DNA]</scope>
    <source>
        <strain evidence="3 4">2205SS18-9</strain>
    </source>
</reference>